<dbReference type="InterPro" id="IPR001173">
    <property type="entry name" value="Glyco_trans_2-like"/>
</dbReference>
<dbReference type="PANTHER" id="PTHR22916:SF51">
    <property type="entry name" value="GLYCOSYLTRANSFERASE EPSH-RELATED"/>
    <property type="match status" value="1"/>
</dbReference>
<organism evidence="4">
    <name type="scientific">Streptococcus suis</name>
    <dbReference type="NCBI Taxonomy" id="1307"/>
    <lineage>
        <taxon>Bacteria</taxon>
        <taxon>Bacillati</taxon>
        <taxon>Bacillota</taxon>
        <taxon>Bacilli</taxon>
        <taxon>Lactobacillales</taxon>
        <taxon>Streptococcaceae</taxon>
        <taxon>Streptococcus</taxon>
    </lineage>
</organism>
<evidence type="ECO:0000256" key="2">
    <source>
        <dbReference type="ARBA" id="ARBA00022679"/>
    </source>
</evidence>
<keyword evidence="2" id="KW-0808">Transferase</keyword>
<sequence>MDKISVIVPVYNVDKYLSSCIESIINQNYKNIEILLIDDGSVDDSAKICKEYTEKDKRVKIFFTNHSGVSNARNHGIKRSTAEYIMFVDSDDVVDSRLVEKLYFNIIKSRSDLSGCLYATFSENINNFEVNNPNIDFEAINTVQDMGEKNFMNLYINNIFSTPVCKLYKKRYITDLFQENQWLGEDLLFNLHYLKNIDRVSYLTEHLYFYRRGILSTVNSYKEGVFLQLENLQKQVIVLFKQIYGEDFDVSIVKDTIRWQVFYYSLLMFKYGKQSIFDKFLIFRNLYKKYYFNLLKVSNKNSLSKNFCIRIVSNKVFKKILWL</sequence>
<name>G8DU38_STRSU</name>
<protein>
    <submittedName>
        <fullName evidence="4">Cps14J</fullName>
    </submittedName>
</protein>
<dbReference type="GO" id="GO:0016757">
    <property type="term" value="F:glycosyltransferase activity"/>
    <property type="evidence" value="ECO:0007669"/>
    <property type="project" value="UniProtKB-KW"/>
</dbReference>
<accession>G8DU38</accession>
<dbReference type="PANTHER" id="PTHR22916">
    <property type="entry name" value="GLYCOSYLTRANSFERASE"/>
    <property type="match status" value="1"/>
</dbReference>
<feature type="domain" description="Glycosyltransferase 2-like" evidence="3">
    <location>
        <begin position="5"/>
        <end position="176"/>
    </location>
</feature>
<dbReference type="EMBL" id="JF273653">
    <property type="protein sequence ID" value="AEH57539.1"/>
    <property type="molecule type" value="Genomic_DNA"/>
</dbReference>
<dbReference type="AlphaFoldDB" id="G8DU38"/>
<proteinExistence type="predicted"/>
<dbReference type="Gene3D" id="3.90.550.10">
    <property type="entry name" value="Spore Coat Polysaccharide Biosynthesis Protein SpsA, Chain A"/>
    <property type="match status" value="1"/>
</dbReference>
<evidence type="ECO:0000313" key="4">
    <source>
        <dbReference type="EMBL" id="AEH57539.1"/>
    </source>
</evidence>
<gene>
    <name evidence="4" type="primary">cps14J</name>
</gene>
<dbReference type="CDD" id="cd00761">
    <property type="entry name" value="Glyco_tranf_GTA_type"/>
    <property type="match status" value="1"/>
</dbReference>
<keyword evidence="1" id="KW-0328">Glycosyltransferase</keyword>
<evidence type="ECO:0000259" key="3">
    <source>
        <dbReference type="Pfam" id="PF00535"/>
    </source>
</evidence>
<dbReference type="Pfam" id="PF00535">
    <property type="entry name" value="Glycos_transf_2"/>
    <property type="match status" value="1"/>
</dbReference>
<evidence type="ECO:0000256" key="1">
    <source>
        <dbReference type="ARBA" id="ARBA00022676"/>
    </source>
</evidence>
<dbReference type="SUPFAM" id="SSF53448">
    <property type="entry name" value="Nucleotide-diphospho-sugar transferases"/>
    <property type="match status" value="1"/>
</dbReference>
<dbReference type="InterPro" id="IPR029044">
    <property type="entry name" value="Nucleotide-diphossugar_trans"/>
</dbReference>
<reference evidence="4" key="1">
    <citation type="journal article" date="2011" name="FEMS Microbiol. Lett.">
        <title>Genetic analysis of the capsular polysaccharide synthesis locus in 15 Streptococcus suis serotypes.</title>
        <authorList>
            <person name="Wang K."/>
            <person name="Fan W."/>
            <person name="Cai L."/>
            <person name="Huang B."/>
            <person name="Lu C."/>
        </authorList>
    </citation>
    <scope>NUCLEOTIDE SEQUENCE</scope>
    <source>
        <strain evidence="4">13730</strain>
    </source>
</reference>